<proteinExistence type="predicted"/>
<name>A0A0B0PHU3_GOSAR</name>
<sequence length="8" mass="908">MCNHCIST</sequence>
<gene>
    <name evidence="1" type="ORF">F383_04074</name>
</gene>
<reference evidence="2" key="1">
    <citation type="submission" date="2014-09" db="EMBL/GenBank/DDBJ databases">
        <authorList>
            <person name="Mudge J."/>
            <person name="Ramaraj T."/>
            <person name="Lindquist I.E."/>
            <person name="Bharti A.K."/>
            <person name="Sundararajan A."/>
            <person name="Cameron C.T."/>
            <person name="Woodward J.E."/>
            <person name="May G.D."/>
            <person name="Brubaker C."/>
            <person name="Broadhvest J."/>
            <person name="Wilkins T.A."/>
        </authorList>
    </citation>
    <scope>NUCLEOTIDE SEQUENCE</scope>
    <source>
        <strain evidence="2">cv. AKA8401</strain>
    </source>
</reference>
<accession>A0A0B0PHU3</accession>
<keyword evidence="2" id="KW-1185">Reference proteome</keyword>
<evidence type="ECO:0000313" key="1">
    <source>
        <dbReference type="EMBL" id="KHG26043.1"/>
    </source>
</evidence>
<evidence type="ECO:0000313" key="2">
    <source>
        <dbReference type="Proteomes" id="UP000032142"/>
    </source>
</evidence>
<organism evidence="1 2">
    <name type="scientific">Gossypium arboreum</name>
    <name type="common">Tree cotton</name>
    <name type="synonym">Gossypium nanking</name>
    <dbReference type="NCBI Taxonomy" id="29729"/>
    <lineage>
        <taxon>Eukaryota</taxon>
        <taxon>Viridiplantae</taxon>
        <taxon>Streptophyta</taxon>
        <taxon>Embryophyta</taxon>
        <taxon>Tracheophyta</taxon>
        <taxon>Spermatophyta</taxon>
        <taxon>Magnoliopsida</taxon>
        <taxon>eudicotyledons</taxon>
        <taxon>Gunneridae</taxon>
        <taxon>Pentapetalae</taxon>
        <taxon>rosids</taxon>
        <taxon>malvids</taxon>
        <taxon>Malvales</taxon>
        <taxon>Malvaceae</taxon>
        <taxon>Malvoideae</taxon>
        <taxon>Gossypium</taxon>
    </lineage>
</organism>
<dbReference type="EMBL" id="KN434851">
    <property type="protein sequence ID" value="KHG26043.1"/>
    <property type="molecule type" value="Genomic_DNA"/>
</dbReference>
<dbReference type="Proteomes" id="UP000032142">
    <property type="component" value="Unassembled WGS sequence"/>
</dbReference>
<protein>
    <submittedName>
        <fullName evidence="1">Uncharacterized protein</fullName>
    </submittedName>
</protein>